<dbReference type="EMBL" id="JAWDGP010006150">
    <property type="protein sequence ID" value="KAK3746355.1"/>
    <property type="molecule type" value="Genomic_DNA"/>
</dbReference>
<reference evidence="1" key="1">
    <citation type="journal article" date="2023" name="G3 (Bethesda)">
        <title>A reference genome for the long-term kleptoplast-retaining sea slug Elysia crispata morphotype clarki.</title>
        <authorList>
            <person name="Eastman K.E."/>
            <person name="Pendleton A.L."/>
            <person name="Shaikh M.A."/>
            <person name="Suttiyut T."/>
            <person name="Ogas R."/>
            <person name="Tomko P."/>
            <person name="Gavelis G."/>
            <person name="Widhalm J.R."/>
            <person name="Wisecaver J.H."/>
        </authorList>
    </citation>
    <scope>NUCLEOTIDE SEQUENCE</scope>
    <source>
        <strain evidence="1">ECLA1</strain>
    </source>
</reference>
<organism evidence="1 2">
    <name type="scientific">Elysia crispata</name>
    <name type="common">lettuce slug</name>
    <dbReference type="NCBI Taxonomy" id="231223"/>
    <lineage>
        <taxon>Eukaryota</taxon>
        <taxon>Metazoa</taxon>
        <taxon>Spiralia</taxon>
        <taxon>Lophotrochozoa</taxon>
        <taxon>Mollusca</taxon>
        <taxon>Gastropoda</taxon>
        <taxon>Heterobranchia</taxon>
        <taxon>Euthyneura</taxon>
        <taxon>Panpulmonata</taxon>
        <taxon>Sacoglossa</taxon>
        <taxon>Placobranchoidea</taxon>
        <taxon>Plakobranchidae</taxon>
        <taxon>Elysia</taxon>
    </lineage>
</organism>
<comment type="caution">
    <text evidence="1">The sequence shown here is derived from an EMBL/GenBank/DDBJ whole genome shotgun (WGS) entry which is preliminary data.</text>
</comment>
<dbReference type="AlphaFoldDB" id="A0AAE0YHR6"/>
<evidence type="ECO:0000313" key="1">
    <source>
        <dbReference type="EMBL" id="KAK3746355.1"/>
    </source>
</evidence>
<accession>A0AAE0YHR6</accession>
<protein>
    <submittedName>
        <fullName evidence="1">Uncharacterized protein</fullName>
    </submittedName>
</protein>
<name>A0AAE0YHR6_9GAST</name>
<keyword evidence="2" id="KW-1185">Reference proteome</keyword>
<proteinExistence type="predicted"/>
<evidence type="ECO:0000313" key="2">
    <source>
        <dbReference type="Proteomes" id="UP001283361"/>
    </source>
</evidence>
<gene>
    <name evidence="1" type="ORF">RRG08_017712</name>
</gene>
<dbReference type="Proteomes" id="UP001283361">
    <property type="component" value="Unassembled WGS sequence"/>
</dbReference>
<sequence>MSIIILRFDALISFFIKCYFLCVFQKSASISIEGLPRQVEPTQWPLVVITRHEQGLMEVENISTMSTRQDKHRTRSNHGFDGKGHFHLIKTSPENCSALTGHATACLH</sequence>